<protein>
    <submittedName>
        <fullName evidence="1">YlzJ-like family protein</fullName>
    </submittedName>
</protein>
<name>A0ABY4CFU6_9BACL</name>
<dbReference type="Pfam" id="PF14035">
    <property type="entry name" value="YlzJ"/>
    <property type="match status" value="1"/>
</dbReference>
<dbReference type="InterPro" id="IPR025619">
    <property type="entry name" value="YlzJ"/>
</dbReference>
<dbReference type="RefSeq" id="WP_347436097.1">
    <property type="nucleotide sequence ID" value="NZ_CP089291.1"/>
</dbReference>
<evidence type="ECO:0000313" key="2">
    <source>
        <dbReference type="Proteomes" id="UP000830167"/>
    </source>
</evidence>
<organism evidence="1 2">
    <name type="scientific">Fodinisporobacter ferrooxydans</name>
    <dbReference type="NCBI Taxonomy" id="2901836"/>
    <lineage>
        <taxon>Bacteria</taxon>
        <taxon>Bacillati</taxon>
        <taxon>Bacillota</taxon>
        <taxon>Bacilli</taxon>
        <taxon>Bacillales</taxon>
        <taxon>Alicyclobacillaceae</taxon>
        <taxon>Fodinisporobacter</taxon>
    </lineage>
</organism>
<dbReference type="Proteomes" id="UP000830167">
    <property type="component" value="Chromosome"/>
</dbReference>
<keyword evidence="2" id="KW-1185">Reference proteome</keyword>
<proteinExistence type="predicted"/>
<dbReference type="EMBL" id="CP089291">
    <property type="protein sequence ID" value="UOF89410.1"/>
    <property type="molecule type" value="Genomic_DNA"/>
</dbReference>
<accession>A0ABY4CFU6</accession>
<evidence type="ECO:0000313" key="1">
    <source>
        <dbReference type="EMBL" id="UOF89410.1"/>
    </source>
</evidence>
<gene>
    <name evidence="1" type="ORF">LSG31_16105</name>
</gene>
<sequence length="69" mass="7654">MILWTIIPTEDVFSGYGATKPTYKEIRQGHMTMIVEPDAEGYGTLVRLISPDCNDYLNPALAPGAKIRL</sequence>
<reference evidence="1" key="1">
    <citation type="submission" date="2021-12" db="EMBL/GenBank/DDBJ databases">
        <title>Alicyclobacillaceae gen. nov., sp. nov., isolated from chalcocite enrichment system.</title>
        <authorList>
            <person name="Jiang Z."/>
        </authorList>
    </citation>
    <scope>NUCLEOTIDE SEQUENCE</scope>
    <source>
        <strain evidence="1">MYW30-H2</strain>
    </source>
</reference>